<comment type="caution">
    <text evidence="2">The sequence shown here is derived from an EMBL/GenBank/DDBJ whole genome shotgun (WGS) entry which is preliminary data.</text>
</comment>
<organism evidence="2 3">
    <name type="scientific">Nakamurella flava</name>
    <dbReference type="NCBI Taxonomy" id="2576308"/>
    <lineage>
        <taxon>Bacteria</taxon>
        <taxon>Bacillati</taxon>
        <taxon>Actinomycetota</taxon>
        <taxon>Actinomycetes</taxon>
        <taxon>Nakamurellales</taxon>
        <taxon>Nakamurellaceae</taxon>
        <taxon>Nakamurella</taxon>
    </lineage>
</organism>
<dbReference type="AlphaFoldDB" id="A0A4U6QEX5"/>
<dbReference type="InterPro" id="IPR036237">
    <property type="entry name" value="Xyl_isomerase-like_sf"/>
</dbReference>
<name>A0A4U6QEX5_9ACTN</name>
<reference evidence="2 3" key="1">
    <citation type="submission" date="2019-05" db="EMBL/GenBank/DDBJ databases">
        <title>Nakamurella sp. N5BH11, whole genome shotgun sequence.</title>
        <authorList>
            <person name="Tuo L."/>
        </authorList>
    </citation>
    <scope>NUCLEOTIDE SEQUENCE [LARGE SCALE GENOMIC DNA]</scope>
    <source>
        <strain evidence="2 3">N5BH11</strain>
    </source>
</reference>
<dbReference type="PANTHER" id="PTHR12110">
    <property type="entry name" value="HYDROXYPYRUVATE ISOMERASE"/>
    <property type="match status" value="1"/>
</dbReference>
<accession>A0A4U6QEX5</accession>
<evidence type="ECO:0000313" key="3">
    <source>
        <dbReference type="Proteomes" id="UP000306985"/>
    </source>
</evidence>
<feature type="domain" description="Xylose isomerase-like TIM barrel" evidence="1">
    <location>
        <begin position="43"/>
        <end position="181"/>
    </location>
</feature>
<dbReference type="Pfam" id="PF01261">
    <property type="entry name" value="AP_endonuc_2"/>
    <property type="match status" value="1"/>
</dbReference>
<dbReference type="OrthoDB" id="2555274at2"/>
<dbReference type="InterPro" id="IPR050312">
    <property type="entry name" value="IolE/XylAMocC-like"/>
</dbReference>
<evidence type="ECO:0000313" key="2">
    <source>
        <dbReference type="EMBL" id="TKV58807.1"/>
    </source>
</evidence>
<dbReference type="SUPFAM" id="SSF51658">
    <property type="entry name" value="Xylose isomerase-like"/>
    <property type="match status" value="1"/>
</dbReference>
<protein>
    <submittedName>
        <fullName evidence="2">Sugar phosphate isomerase/epimerase</fullName>
    </submittedName>
</protein>
<dbReference type="Proteomes" id="UP000306985">
    <property type="component" value="Unassembled WGS sequence"/>
</dbReference>
<keyword evidence="2" id="KW-0413">Isomerase</keyword>
<dbReference type="EMBL" id="SZZH01000003">
    <property type="protein sequence ID" value="TKV58807.1"/>
    <property type="molecule type" value="Genomic_DNA"/>
</dbReference>
<evidence type="ECO:0000259" key="1">
    <source>
        <dbReference type="Pfam" id="PF01261"/>
    </source>
</evidence>
<dbReference type="RefSeq" id="WP_137450466.1">
    <property type="nucleotide sequence ID" value="NZ_SZZH01000003.1"/>
</dbReference>
<keyword evidence="3" id="KW-1185">Reference proteome</keyword>
<gene>
    <name evidence="2" type="ORF">FDO65_14980</name>
</gene>
<sequence>MTPVPAVDRTDGPLTLSTFQSLWAMEDLPHRGDQPWSLGEQVDRIAGAGFDGLAVDLGARQAPRADAIGPLARDAGLRTAVFAFLDGAPTGSTSLANALTYAASIGARDLVVCGQAFDPDPARLAAVVHDWFTRAADAGVRLQLETHRNTMTNDIRATARLLDALDPAVTVAVDLSHHVCGCELPDGHHPETEALVDRILDRAGSLQGRIATRGQVQVPLDYPVHAAAVDRFRDWWTRGFAAIRRRRAAGEDLPGDVIFCCELGTTPYAITGPDGHQLSDRWAEALTLRDWALQAFAASAAHPAADPLSATAGRPAPVEIAS</sequence>
<dbReference type="Gene3D" id="3.20.20.150">
    <property type="entry name" value="Divalent-metal-dependent TIM barrel enzymes"/>
    <property type="match status" value="1"/>
</dbReference>
<proteinExistence type="predicted"/>
<dbReference type="GO" id="GO:0016853">
    <property type="term" value="F:isomerase activity"/>
    <property type="evidence" value="ECO:0007669"/>
    <property type="project" value="UniProtKB-KW"/>
</dbReference>
<dbReference type="InterPro" id="IPR013022">
    <property type="entry name" value="Xyl_isomerase-like_TIM-brl"/>
</dbReference>